<evidence type="ECO:0000313" key="3">
    <source>
        <dbReference type="Proteomes" id="UP000678243"/>
    </source>
</evidence>
<keyword evidence="3" id="KW-1185">Reference proteome</keyword>
<dbReference type="EMBL" id="JAGTUK010000002">
    <property type="protein sequence ID" value="MBS0023740.1"/>
    <property type="molecule type" value="Genomic_DNA"/>
</dbReference>
<keyword evidence="1" id="KW-0812">Transmembrane</keyword>
<sequence>MPDISVDTVVPNLLVGVLVIVLGIVVIRHRARLNGFMFSAQKSMLGERYARASAGRQTPWVMGTVGVGIIGIGLAMTAAGVAGAIQNVVL</sequence>
<dbReference type="RefSeq" id="WP_211541997.1">
    <property type="nucleotide sequence ID" value="NZ_JAGTUK010000002.1"/>
</dbReference>
<evidence type="ECO:0000256" key="1">
    <source>
        <dbReference type="SAM" id="Phobius"/>
    </source>
</evidence>
<feature type="transmembrane region" description="Helical" evidence="1">
    <location>
        <begin position="6"/>
        <end position="27"/>
    </location>
</feature>
<keyword evidence="1" id="KW-0472">Membrane</keyword>
<evidence type="ECO:0000313" key="2">
    <source>
        <dbReference type="EMBL" id="MBS0023740.1"/>
    </source>
</evidence>
<keyword evidence="1" id="KW-1133">Transmembrane helix</keyword>
<gene>
    <name evidence="2" type="ORF">KE274_06420</name>
</gene>
<comment type="caution">
    <text evidence="2">The sequence shown here is derived from an EMBL/GenBank/DDBJ whole genome shotgun (WGS) entry which is preliminary data.</text>
</comment>
<protein>
    <recommendedName>
        <fullName evidence="4">Amino acid permease</fullName>
    </recommendedName>
</protein>
<name>A0ABS5ILL9_9MICO</name>
<evidence type="ECO:0008006" key="4">
    <source>
        <dbReference type="Google" id="ProtNLM"/>
    </source>
</evidence>
<feature type="transmembrane region" description="Helical" evidence="1">
    <location>
        <begin position="60"/>
        <end position="85"/>
    </location>
</feature>
<dbReference type="Proteomes" id="UP000678243">
    <property type="component" value="Unassembled WGS sequence"/>
</dbReference>
<proteinExistence type="predicted"/>
<reference evidence="2 3" key="1">
    <citation type="submission" date="2021-04" db="EMBL/GenBank/DDBJ databases">
        <title>Whole genome analysis of root endophytic bacterium Microbacterium paraoxydans ku-mp colonizing RP-bio226 rice variety.</title>
        <authorList>
            <person name="Ulaganathan K."/>
            <person name="Latha B."/>
        </authorList>
    </citation>
    <scope>NUCLEOTIDE SEQUENCE [LARGE SCALE GENOMIC DNA]</scope>
    <source>
        <strain evidence="3">ku-mp</strain>
    </source>
</reference>
<organism evidence="2 3">
    <name type="scientific">Microbacterium paraoxydans</name>
    <dbReference type="NCBI Taxonomy" id="199592"/>
    <lineage>
        <taxon>Bacteria</taxon>
        <taxon>Bacillati</taxon>
        <taxon>Actinomycetota</taxon>
        <taxon>Actinomycetes</taxon>
        <taxon>Micrococcales</taxon>
        <taxon>Microbacteriaceae</taxon>
        <taxon>Microbacterium</taxon>
    </lineage>
</organism>
<accession>A0ABS5ILL9</accession>